<keyword evidence="8" id="KW-0256">Endoplasmic reticulum</keyword>
<keyword evidence="9" id="KW-0460">Magnesium</keyword>
<sequence length="264" mass="30398">MQWLYTFLLFVFHLLFKINRCLLDSIHFCRNIFADNSRPNLKTVDAQVKPLPKLPRDLGIILPLDIAKEYLAVSIANLGSWCVSAGIPCLTVFSPHVYSQKELEKLGQDIVEIAEEYFVECGRKEVPIFSITTILSLVRHELKKPDTRISQRAFQRPDLHIILLSEDSGKHSIAEMSKIISHKVMKEELKLSEINISTLDKALADIPEPQLLLHFGKHLLLEGFPPWQLRLTEIYNCIYKGEVVYADFINGLYRYANCDQRFGR</sequence>
<keyword evidence="10" id="KW-1133">Transmembrane helix</keyword>
<comment type="cofactor">
    <cofactor evidence="1">
        <name>Mg(2+)</name>
        <dbReference type="ChEBI" id="CHEBI:18420"/>
    </cofactor>
</comment>
<keyword evidence="13" id="KW-0732">Signal</keyword>
<dbReference type="PANTHER" id="PTHR21528:SF0">
    <property type="entry name" value="DEHYDRODOLICHYL DIPHOSPHATE SYNTHASE COMPLEX SUBUNIT NUS1"/>
    <property type="match status" value="1"/>
</dbReference>
<dbReference type="InterPro" id="IPR038887">
    <property type="entry name" value="Nus1/NgBR"/>
</dbReference>
<evidence type="ECO:0000256" key="13">
    <source>
        <dbReference type="SAM" id="SignalP"/>
    </source>
</evidence>
<evidence type="ECO:0000313" key="14">
    <source>
        <dbReference type="EMBL" id="KAK9712278.1"/>
    </source>
</evidence>
<evidence type="ECO:0000256" key="1">
    <source>
        <dbReference type="ARBA" id="ARBA00001946"/>
    </source>
</evidence>
<dbReference type="Gene3D" id="3.40.1180.10">
    <property type="entry name" value="Decaprenyl diphosphate synthase-like"/>
    <property type="match status" value="1"/>
</dbReference>
<dbReference type="InterPro" id="IPR036424">
    <property type="entry name" value="UPP_synth-like_sf"/>
</dbReference>
<accession>A0ABR2W0F0</accession>
<evidence type="ECO:0000313" key="15">
    <source>
        <dbReference type="Proteomes" id="UP001479436"/>
    </source>
</evidence>
<feature type="chain" id="PRO_5045201525" description="ditrans,polycis-polyprenyl diphosphate synthase [(2E,6E)-farnesyldiphosphate specific]" evidence="13">
    <location>
        <begin position="24"/>
        <end position="264"/>
    </location>
</feature>
<keyword evidence="11" id="KW-0472">Membrane</keyword>
<evidence type="ECO:0000256" key="2">
    <source>
        <dbReference type="ARBA" id="ARBA00004586"/>
    </source>
</evidence>
<keyword evidence="6" id="KW-0808">Transferase</keyword>
<dbReference type="EMBL" id="JASJQH010007225">
    <property type="protein sequence ID" value="KAK9712278.1"/>
    <property type="molecule type" value="Genomic_DNA"/>
</dbReference>
<evidence type="ECO:0000256" key="4">
    <source>
        <dbReference type="ARBA" id="ARBA00005432"/>
    </source>
</evidence>
<name>A0ABR2W0F0_9FUNG</name>
<comment type="catalytic activity">
    <reaction evidence="12">
        <text>n isopentenyl diphosphate + (2E,6E)-farnesyl diphosphate = a di-trans,poly-cis-polyprenyl diphosphate + n diphosphate</text>
        <dbReference type="Rhea" id="RHEA:53008"/>
        <dbReference type="Rhea" id="RHEA-COMP:19494"/>
        <dbReference type="ChEBI" id="CHEBI:33019"/>
        <dbReference type="ChEBI" id="CHEBI:128769"/>
        <dbReference type="ChEBI" id="CHEBI:136960"/>
        <dbReference type="ChEBI" id="CHEBI:175763"/>
        <dbReference type="EC" id="2.5.1.87"/>
    </reaction>
</comment>
<evidence type="ECO:0000256" key="6">
    <source>
        <dbReference type="ARBA" id="ARBA00022679"/>
    </source>
</evidence>
<keyword evidence="7" id="KW-0812">Transmembrane</keyword>
<evidence type="ECO:0000256" key="11">
    <source>
        <dbReference type="ARBA" id="ARBA00023136"/>
    </source>
</evidence>
<gene>
    <name evidence="14" type="ORF">K7432_007235</name>
</gene>
<keyword evidence="15" id="KW-1185">Reference proteome</keyword>
<comment type="subcellular location">
    <subcellularLocation>
        <location evidence="2">Endoplasmic reticulum membrane</location>
    </subcellularLocation>
</comment>
<dbReference type="PANTHER" id="PTHR21528">
    <property type="entry name" value="DEHYDRODOLICHYL DIPHOSPHATE SYNTHASE COMPLEX SUBUNIT NUS1"/>
    <property type="match status" value="1"/>
</dbReference>
<reference evidence="14 15" key="1">
    <citation type="submission" date="2023-04" db="EMBL/GenBank/DDBJ databases">
        <title>Genome of Basidiobolus ranarum AG-B5.</title>
        <authorList>
            <person name="Stajich J.E."/>
            <person name="Carter-House D."/>
            <person name="Gryganskyi A."/>
        </authorList>
    </citation>
    <scope>NUCLEOTIDE SEQUENCE [LARGE SCALE GENOMIC DNA]</scope>
    <source>
        <strain evidence="14 15">AG-B5</strain>
    </source>
</reference>
<comment type="similarity">
    <text evidence="4">Belongs to the UPP synthase family.</text>
</comment>
<comment type="caution">
    <text evidence="14">The sequence shown here is derived from an EMBL/GenBank/DDBJ whole genome shotgun (WGS) entry which is preliminary data.</text>
</comment>
<comment type="pathway">
    <text evidence="3">Protein modification; protein glycosylation.</text>
</comment>
<dbReference type="EC" id="2.5.1.87" evidence="5"/>
<evidence type="ECO:0000256" key="12">
    <source>
        <dbReference type="ARBA" id="ARBA00047353"/>
    </source>
</evidence>
<feature type="signal peptide" evidence="13">
    <location>
        <begin position="1"/>
        <end position="23"/>
    </location>
</feature>
<organism evidence="14 15">
    <name type="scientific">Basidiobolus ranarum</name>
    <dbReference type="NCBI Taxonomy" id="34480"/>
    <lineage>
        <taxon>Eukaryota</taxon>
        <taxon>Fungi</taxon>
        <taxon>Fungi incertae sedis</taxon>
        <taxon>Zoopagomycota</taxon>
        <taxon>Entomophthoromycotina</taxon>
        <taxon>Basidiobolomycetes</taxon>
        <taxon>Basidiobolales</taxon>
        <taxon>Basidiobolaceae</taxon>
        <taxon>Basidiobolus</taxon>
    </lineage>
</organism>
<evidence type="ECO:0000256" key="9">
    <source>
        <dbReference type="ARBA" id="ARBA00022842"/>
    </source>
</evidence>
<evidence type="ECO:0000256" key="3">
    <source>
        <dbReference type="ARBA" id="ARBA00004922"/>
    </source>
</evidence>
<dbReference type="InterPro" id="IPR001441">
    <property type="entry name" value="UPP_synth-like"/>
</dbReference>
<dbReference type="Pfam" id="PF01255">
    <property type="entry name" value="Prenyltransf"/>
    <property type="match status" value="1"/>
</dbReference>
<protein>
    <recommendedName>
        <fullName evidence="5">ditrans,polycis-polyprenyl diphosphate synthase [(2E,6E)-farnesyldiphosphate specific]</fullName>
        <ecNumber evidence="5">2.5.1.87</ecNumber>
    </recommendedName>
</protein>
<evidence type="ECO:0000256" key="7">
    <source>
        <dbReference type="ARBA" id="ARBA00022692"/>
    </source>
</evidence>
<proteinExistence type="inferred from homology"/>
<dbReference type="SUPFAM" id="SSF64005">
    <property type="entry name" value="Undecaprenyl diphosphate synthase"/>
    <property type="match status" value="1"/>
</dbReference>
<evidence type="ECO:0000256" key="8">
    <source>
        <dbReference type="ARBA" id="ARBA00022824"/>
    </source>
</evidence>
<dbReference type="Proteomes" id="UP001479436">
    <property type="component" value="Unassembled WGS sequence"/>
</dbReference>
<evidence type="ECO:0000256" key="5">
    <source>
        <dbReference type="ARBA" id="ARBA00012596"/>
    </source>
</evidence>
<evidence type="ECO:0000256" key="10">
    <source>
        <dbReference type="ARBA" id="ARBA00022989"/>
    </source>
</evidence>